<evidence type="ECO:0000313" key="2">
    <source>
        <dbReference type="EMBL" id="JAT44699.1"/>
    </source>
</evidence>
<name>A0A1D1XQQ7_9ARAE</name>
<organism evidence="2">
    <name type="scientific">Anthurium amnicola</name>
    <dbReference type="NCBI Taxonomy" id="1678845"/>
    <lineage>
        <taxon>Eukaryota</taxon>
        <taxon>Viridiplantae</taxon>
        <taxon>Streptophyta</taxon>
        <taxon>Embryophyta</taxon>
        <taxon>Tracheophyta</taxon>
        <taxon>Spermatophyta</taxon>
        <taxon>Magnoliopsida</taxon>
        <taxon>Liliopsida</taxon>
        <taxon>Araceae</taxon>
        <taxon>Pothoideae</taxon>
        <taxon>Potheae</taxon>
        <taxon>Anthurium</taxon>
    </lineage>
</organism>
<gene>
    <name evidence="2" type="primary">WDR87_0</name>
    <name evidence="2" type="ORF">g.70906</name>
</gene>
<dbReference type="EMBL" id="GDJX01023237">
    <property type="protein sequence ID" value="JAT44699.1"/>
    <property type="molecule type" value="Transcribed_RNA"/>
</dbReference>
<proteinExistence type="predicted"/>
<protein>
    <submittedName>
        <fullName evidence="2">WD repeat-containing protein 87</fullName>
    </submittedName>
</protein>
<feature type="coiled-coil region" evidence="1">
    <location>
        <begin position="16"/>
        <end position="234"/>
    </location>
</feature>
<evidence type="ECO:0000256" key="1">
    <source>
        <dbReference type="SAM" id="Coils"/>
    </source>
</evidence>
<dbReference type="PANTHER" id="PTHR35480">
    <property type="entry name" value="MATERNAL EFFECT EMBRYO ARREST 22"/>
    <property type="match status" value="1"/>
</dbReference>
<keyword evidence="1" id="KW-0175">Coiled coil</keyword>
<reference evidence="2" key="1">
    <citation type="submission" date="2015-07" db="EMBL/GenBank/DDBJ databases">
        <title>Transcriptome Assembly of Anthurium amnicola.</title>
        <authorList>
            <person name="Suzuki J."/>
        </authorList>
    </citation>
    <scope>NUCLEOTIDE SEQUENCE</scope>
</reference>
<sequence length="1366" mass="153473">MAADVALDPQPPNPCCAELKKRYLKLEEKRNALRQAVKLLENQTNKLQEENNVLKKVCEKECTRADLAQRVKEKESEIKHTLEKEILHLKSEIALLQEERSQLRETCILQGNEEIKRLNELLKKEIKKGDSEKKKLLEEKKKAAESWKLVKIEKSKVEEEKRIAESERKKTEDLRHCLAKSKSEVSEEQMRLVEIEKGKLMNEKTRADNLSEKLEEERQKREELQKEMEEIWSTGQGVKNCLQSFKAKQGSSCGKDLESANMKLLKGKLKLQKDQLKHAKRMSKLEEAEKRLLCQQLYLLKEDHTQFSHRLEMLVNCFSYDMEGIECLAKVDGALKQCAKQRAIKPRRKIVSAEHDFNSQIETGKDNNDCSTLEYQGPIIPCTWRFPNKCGRRSTKPISGISSDLESPVGDSVRDKSQNSAICSTAVTYSDAQVMGSQGRSAFAIATSAKLAKENLQGSPSLKLTGKKAKKLPVVQQNNDASVFHRKMECLNSIVCNGMEVVQSDSQCVSGKREDHGILNPDLSDDSDTRNYEFCMKKKPSKRQKLCLQPSDQIDYHNDAYGCKVDGHDESCFVNEPDATGHTLTCRNRSSDVIMNEQITSVCLENIISEDYMKLLDFDDDADEERYRAARERPLSPTLPELESPRLWHSTDNCHTFAYGVSRGKCELENEKLVSIIESNGPNSHSLPSSQDQVDSNLIPGKISPGHTSEEIDMASILNSSLDSSQLLLDRCLHVGSGDTVAVANETCHSFRTCHASDLGLIKNVNERRGEPCDQVDSEHTILDDNREKKIALDIENDLSIDKGASQIDVIWESRSSMKMETVKKISLSKLKELKCVSEVNGHEHLGAYGCCAVFSYTKDEQVISRIFSTRNAIMHDTSWGCETGFLIAMVLHALAVKLDLSAEEKVCVFFSLLLCKISTMVPVDHATYMAGDLPPELEMFISEMDRVISDAETRSLFIATCELDIFVSLIQNFLTARKVMICEDTLCEPSNLCTTDNVYCLDNGTRNWSLRTAAINELIAACTILASISTILDRIDILWQTSFQLLQRCKGDSYWILTAVHVFASLCGMKFFSPANQNLIVAAIKSLVQLLERGKESGSVDSNGDKGPRFSVCTKCPFAEGEVCVDKVTSQLLGELRRCTVHATRHPDPKQLVNVSYDDLRACINKSDGHDSREIQFDIPSKEFDAFCSLHNFVHPLDQNADKVCCHFTDIVSLVELFGYYMGWECLYSKIIQQLFTLLESCASSAFSVSLLVLIGQLGRIGIESGDCGDRDIEGVMCSLLTFLDMSGTGKSSLPIQFAAVETLLNLLSLDFRDIVDASSMISLEASRVAVVEHVRRWFYQLGEKQKAVSLGLFHKGDMKKSSYF</sequence>
<dbReference type="PANTHER" id="PTHR35480:SF1">
    <property type="entry name" value="MATERNAL EFFECT EMBRYO ARREST 22"/>
    <property type="match status" value="1"/>
</dbReference>
<accession>A0A1D1XQQ7</accession>